<accession>A0A976FIJ2</accession>
<organism evidence="1 2">
    <name type="scientific">Bremia lactucae</name>
    <name type="common">Lettuce downy mildew</name>
    <dbReference type="NCBI Taxonomy" id="4779"/>
    <lineage>
        <taxon>Eukaryota</taxon>
        <taxon>Sar</taxon>
        <taxon>Stramenopiles</taxon>
        <taxon>Oomycota</taxon>
        <taxon>Peronosporomycetes</taxon>
        <taxon>Peronosporales</taxon>
        <taxon>Peronosporaceae</taxon>
        <taxon>Bremia</taxon>
    </lineage>
</organism>
<dbReference type="EMBL" id="SHOA02000014">
    <property type="protein sequence ID" value="TDH67268.1"/>
    <property type="molecule type" value="Genomic_DNA"/>
</dbReference>
<proteinExistence type="predicted"/>
<dbReference type="RefSeq" id="XP_067816767.1">
    <property type="nucleotide sequence ID" value="XM_067959978.1"/>
</dbReference>
<reference evidence="1 2" key="1">
    <citation type="journal article" date="2021" name="Genome Biol.">
        <title>AFLAP: assembly-free linkage analysis pipeline using k-mers from genome sequencing data.</title>
        <authorList>
            <person name="Fletcher K."/>
            <person name="Zhang L."/>
            <person name="Gil J."/>
            <person name="Han R."/>
            <person name="Cavanaugh K."/>
            <person name="Michelmore R."/>
        </authorList>
    </citation>
    <scope>NUCLEOTIDE SEQUENCE [LARGE SCALE GENOMIC DNA]</scope>
    <source>
        <strain evidence="1 2">SF5</strain>
    </source>
</reference>
<comment type="caution">
    <text evidence="1">The sequence shown here is derived from an EMBL/GenBank/DDBJ whole genome shotgun (WGS) entry which is preliminary data.</text>
</comment>
<dbReference type="KEGG" id="blac:94345649"/>
<protein>
    <submittedName>
        <fullName evidence="1">Uncharacterized protein</fullName>
    </submittedName>
</protein>
<keyword evidence="2" id="KW-1185">Reference proteome</keyword>
<dbReference type="Proteomes" id="UP000294530">
    <property type="component" value="Unassembled WGS sequence"/>
</dbReference>
<evidence type="ECO:0000313" key="1">
    <source>
        <dbReference type="EMBL" id="TDH67268.1"/>
    </source>
</evidence>
<gene>
    <name evidence="1" type="ORF">CCR75_001877</name>
</gene>
<sequence>MLPTPPKRPARFVAHCRRDRLKQNQSFCYISSTTRWDALKDNSTFDFQWKHLELKDNSTFDFQWKHLEIVFCTELPNAVSPVRKEIEHVIKLYPKTKSVKVS</sequence>
<dbReference type="AlphaFoldDB" id="A0A976FIJ2"/>
<name>A0A976FIJ2_BRELC</name>
<dbReference type="GeneID" id="94345649"/>
<evidence type="ECO:0000313" key="2">
    <source>
        <dbReference type="Proteomes" id="UP000294530"/>
    </source>
</evidence>